<accession>A0A6C2TWL7</accession>
<reference evidence="1 2" key="1">
    <citation type="submission" date="2019-04" db="EMBL/GenBank/DDBJ databases">
        <authorList>
            <person name="Van Vliet M D."/>
        </authorList>
    </citation>
    <scope>NUCLEOTIDE SEQUENCE [LARGE SCALE GENOMIC DNA]</scope>
    <source>
        <strain evidence="1 2">F1</strain>
    </source>
</reference>
<dbReference type="InterPro" id="IPR036116">
    <property type="entry name" value="FN3_sf"/>
</dbReference>
<evidence type="ECO:0008006" key="3">
    <source>
        <dbReference type="Google" id="ProtNLM"/>
    </source>
</evidence>
<evidence type="ECO:0000313" key="2">
    <source>
        <dbReference type="Proteomes" id="UP000366872"/>
    </source>
</evidence>
<dbReference type="AlphaFoldDB" id="A0A6C2TWL7"/>
<gene>
    <name evidence="1" type="ORF">PDESU_00442</name>
</gene>
<dbReference type="SUPFAM" id="SSF49265">
    <property type="entry name" value="Fibronectin type III"/>
    <property type="match status" value="1"/>
</dbReference>
<dbReference type="EMBL" id="CAAHFG010000001">
    <property type="protein sequence ID" value="VGO11894.1"/>
    <property type="molecule type" value="Genomic_DNA"/>
</dbReference>
<dbReference type="InterPro" id="IPR013783">
    <property type="entry name" value="Ig-like_fold"/>
</dbReference>
<name>A0A6C2TWL7_PONDE</name>
<evidence type="ECO:0000313" key="1">
    <source>
        <dbReference type="EMBL" id="VGO11894.1"/>
    </source>
</evidence>
<protein>
    <recommendedName>
        <fullName evidence="3">Fibronectin type-III domain-containing protein</fullName>
    </recommendedName>
</protein>
<dbReference type="RefSeq" id="WP_136077607.1">
    <property type="nucleotide sequence ID" value="NZ_CAAHFG010000001.1"/>
</dbReference>
<sequence>MRKQTRSLMVLAGLAVAAQGQTIFERSAGSYTGGQELAGQNNWTQLLNHDTNGVPVVSNQLGGVTFSVDNSAWLINDAASDNAFLVETNGSYVYLDEVSAGNELYSEWTGTMDFSFSFPAATYAAGELPNANFFTIGLTDSTTNGLSEFQQDDVCMFLRYRANNRLDMQLQTEQDADLRIFQTPSDATTYAEPAVLLGMNPQTGDCQSDELRLTWTIRKSTDGAYSAWGSVSNLSSGVWIDDIRTNGLGGNVVSTAGKDKSAAVYASSSPVLAMGRLGSAYQEPFTVAGNGLVDMDINDLTVVKSIVAPALTAPANGSAVAYDSQVTISWEAAAEATGYEVFRATASGGYAAAFTNLAGLSVVDAGLANGTDYFYVVQAVYPGFPNSTNSTEVSATPVAIFTGGLIDTSFTSAEGYSNGDLAGQQGWEAATGTDPNAFNITNATTTGEASTLGNGFGNTNYIGNAVYLDKLMDNLADDTLEGSMEFQVQTYLADGQTVATLLNADILSFGLTSDANSAHVAWDGDKALMLVRLVADGNIAVLFTTENSDASTKLAELQREDLGWDPEDEDADGVTTDDLVSETITLDWSIRKTRESGVYQAKATLGSSTATNTSLAYYTSTKQDMYDSAASRFTLGHYRNAWKTNGTLTNKADVVLEALSLTHTNYPPEVTAPEGVTTLGGDRSVTVSWPSTLEATSYDVLFAEQSGGSQRVIASVSDQTYFDSPRFNGVTNWYTVRANFDAGSADSAEVPGVPFASIKQIDWFGDQTGGKDNISTGQFGLDQTTGLSTNGGMMFLDYTSAPLLSGSVNAKYVNVPLYAIVQNNTVGPDISNGKGAAGLEVQTKTSNGLASDDLDLWANGSAMNLLAYIQTADWSDAEATVDITTDTHSVSLANKLNTGTLRLAIRNNGLWYAHETAVANGTQNIPAGRLDVANLYDENWAAIGAAGVVDPGTLLADPGAFDKTHNDSFTAVDAIGWLYVGATGSRMKVYELSYSSSGSVPSVDYWAGENGVTNLNEDIDGDLLSNLKEYAFGGDPNNGADVGTLPSFTAANLDGVDGFVVVHVELRDPAPGVGYSLERTLNLAIPSWADDPAAEELGTENIDYYFKAVTNFIPADAAAKFLDLKVNEL</sequence>
<dbReference type="Gene3D" id="2.60.40.10">
    <property type="entry name" value="Immunoglobulins"/>
    <property type="match status" value="2"/>
</dbReference>
<proteinExistence type="predicted"/>
<keyword evidence="2" id="KW-1185">Reference proteome</keyword>
<organism evidence="1 2">
    <name type="scientific">Pontiella desulfatans</name>
    <dbReference type="NCBI Taxonomy" id="2750659"/>
    <lineage>
        <taxon>Bacteria</taxon>
        <taxon>Pseudomonadati</taxon>
        <taxon>Kiritimatiellota</taxon>
        <taxon>Kiritimatiellia</taxon>
        <taxon>Kiritimatiellales</taxon>
        <taxon>Pontiellaceae</taxon>
        <taxon>Pontiella</taxon>
    </lineage>
</organism>
<dbReference type="Proteomes" id="UP000366872">
    <property type="component" value="Unassembled WGS sequence"/>
</dbReference>